<reference evidence="9" key="1">
    <citation type="journal article" date="2018" name="Biosci. Biotechnol. Biochem.">
        <title>Polysaccharide hydrolase of the hadal zone amphipods Hirondellea gigas.</title>
        <authorList>
            <person name="Kobayashi H."/>
            <person name="Nagahama T."/>
            <person name="Arai W."/>
            <person name="Sasagawa Y."/>
            <person name="Umeda M."/>
            <person name="Hayashi T."/>
            <person name="Nikaido I."/>
            <person name="Watanabe H."/>
            <person name="Oguri K."/>
            <person name="Kitazato H."/>
            <person name="Fujioka K."/>
            <person name="Kido Y."/>
            <person name="Takami H."/>
        </authorList>
    </citation>
    <scope>NUCLEOTIDE SEQUENCE</scope>
    <source>
        <tissue evidence="9">Whole body</tissue>
    </source>
</reference>
<dbReference type="GO" id="GO:0000398">
    <property type="term" value="P:mRNA splicing, via spliceosome"/>
    <property type="evidence" value="ECO:0007669"/>
    <property type="project" value="TreeGrafter"/>
</dbReference>
<evidence type="ECO:0000256" key="1">
    <source>
        <dbReference type="ARBA" id="ARBA00004496"/>
    </source>
</evidence>
<dbReference type="Pfam" id="PF00400">
    <property type="entry name" value="WD40"/>
    <property type="match status" value="4"/>
</dbReference>
<dbReference type="PRINTS" id="PR00320">
    <property type="entry name" value="GPROTEINBRPT"/>
</dbReference>
<dbReference type="SMART" id="SM00320">
    <property type="entry name" value="WD40"/>
    <property type="match status" value="7"/>
</dbReference>
<comment type="similarity">
    <text evidence="5">Belongs to the WD repeat MORG1 family.</text>
</comment>
<evidence type="ECO:0000313" key="9">
    <source>
        <dbReference type="EMBL" id="LAB68781.1"/>
    </source>
</evidence>
<evidence type="ECO:0000256" key="4">
    <source>
        <dbReference type="ARBA" id="ARBA00022737"/>
    </source>
</evidence>
<dbReference type="GO" id="GO:0005737">
    <property type="term" value="C:cytoplasm"/>
    <property type="evidence" value="ECO:0007669"/>
    <property type="project" value="UniProtKB-SubCell"/>
</dbReference>
<dbReference type="PANTHER" id="PTHR22842:SF3">
    <property type="entry name" value="WD REPEAT DOMAIN-CONTAINING PROTEIN 83"/>
    <property type="match status" value="1"/>
</dbReference>
<dbReference type="InterPro" id="IPR036322">
    <property type="entry name" value="WD40_repeat_dom_sf"/>
</dbReference>
<dbReference type="GO" id="GO:0071013">
    <property type="term" value="C:catalytic step 2 spliceosome"/>
    <property type="evidence" value="ECO:0007669"/>
    <property type="project" value="TreeGrafter"/>
</dbReference>
<dbReference type="PANTHER" id="PTHR22842">
    <property type="entry name" value="WD40 REPEAT PROTEIN"/>
    <property type="match status" value="1"/>
</dbReference>
<dbReference type="PROSITE" id="PS50294">
    <property type="entry name" value="WD_REPEATS_REGION"/>
    <property type="match status" value="2"/>
</dbReference>
<evidence type="ECO:0000256" key="8">
    <source>
        <dbReference type="PROSITE-ProRule" id="PRU00221"/>
    </source>
</evidence>
<protein>
    <recommendedName>
        <fullName evidence="6">WD repeat domain-containing protein 83</fullName>
    </recommendedName>
    <alternativeName>
        <fullName evidence="7">Mitogen-activated protein kinase organizer 1</fullName>
    </alternativeName>
</protein>
<name>A0A2P2I443_9CRUS</name>
<dbReference type="PROSITE" id="PS50082">
    <property type="entry name" value="WD_REPEATS_2"/>
    <property type="match status" value="3"/>
</dbReference>
<keyword evidence="2" id="KW-0963">Cytoplasm</keyword>
<feature type="repeat" description="WD" evidence="8">
    <location>
        <begin position="62"/>
        <end position="103"/>
    </location>
</feature>
<keyword evidence="3 8" id="KW-0853">WD repeat</keyword>
<feature type="repeat" description="WD" evidence="8">
    <location>
        <begin position="104"/>
        <end position="139"/>
    </location>
</feature>
<evidence type="ECO:0000256" key="6">
    <source>
        <dbReference type="ARBA" id="ARBA00040453"/>
    </source>
</evidence>
<evidence type="ECO:0000256" key="7">
    <source>
        <dbReference type="ARBA" id="ARBA00042222"/>
    </source>
</evidence>
<sequence length="312" mass="34049">MAGATENQQQQLPIVLERVLECKQGAVRCVRYNVDGGYCLSCGSDKSVKLWNPNTGALLHTFAGHGYEVLDARGSVDNSLIASCGLDKSVMVWDVTTGQCRLKLRGHAARVTCVCFTEDSHVVLSASVDGSVKCWDLRSRKFEPIQTLDEAKDSVMSVTVSGHQILTASLDTNTRLYDLRNGSLTTNCLGESVTCSSLSGDAQCVLAATVNSGLRLMDKQTGELLASYRDHKTTDYKVECCFSESDTHVFSGSEDAYVYCWDLISSNLTHRLHHPGGRVVHSLSPHPSQPKLLTATLGQVWLWGPPPPQEQE</sequence>
<dbReference type="InterPro" id="IPR001680">
    <property type="entry name" value="WD40_rpt"/>
</dbReference>
<dbReference type="Gene3D" id="2.130.10.10">
    <property type="entry name" value="YVTN repeat-like/Quinoprotein amine dehydrogenase"/>
    <property type="match status" value="1"/>
</dbReference>
<organism evidence="9">
    <name type="scientific">Hirondellea gigas</name>
    <dbReference type="NCBI Taxonomy" id="1518452"/>
    <lineage>
        <taxon>Eukaryota</taxon>
        <taxon>Metazoa</taxon>
        <taxon>Ecdysozoa</taxon>
        <taxon>Arthropoda</taxon>
        <taxon>Crustacea</taxon>
        <taxon>Multicrustacea</taxon>
        <taxon>Malacostraca</taxon>
        <taxon>Eumalacostraca</taxon>
        <taxon>Peracarida</taxon>
        <taxon>Amphipoda</taxon>
        <taxon>Amphilochidea</taxon>
        <taxon>Lysianassida</taxon>
        <taxon>Lysianassidira</taxon>
        <taxon>Lysianassoidea</taxon>
        <taxon>Lysianassidae</taxon>
        <taxon>Hirondellea</taxon>
    </lineage>
</organism>
<evidence type="ECO:0000256" key="3">
    <source>
        <dbReference type="ARBA" id="ARBA00022574"/>
    </source>
</evidence>
<comment type="subcellular location">
    <subcellularLocation>
        <location evidence="1">Cytoplasm</location>
    </subcellularLocation>
</comment>
<evidence type="ECO:0000256" key="2">
    <source>
        <dbReference type="ARBA" id="ARBA00022490"/>
    </source>
</evidence>
<feature type="repeat" description="WD" evidence="8">
    <location>
        <begin position="20"/>
        <end position="61"/>
    </location>
</feature>
<dbReference type="SUPFAM" id="SSF50978">
    <property type="entry name" value="WD40 repeat-like"/>
    <property type="match status" value="1"/>
</dbReference>
<keyword evidence="4" id="KW-0677">Repeat</keyword>
<accession>A0A2P2I443</accession>
<dbReference type="EMBL" id="IACF01003153">
    <property type="protein sequence ID" value="LAB68781.1"/>
    <property type="molecule type" value="mRNA"/>
</dbReference>
<evidence type="ECO:0000256" key="5">
    <source>
        <dbReference type="ARBA" id="ARBA00038145"/>
    </source>
</evidence>
<dbReference type="InterPro" id="IPR015943">
    <property type="entry name" value="WD40/YVTN_repeat-like_dom_sf"/>
</dbReference>
<dbReference type="AlphaFoldDB" id="A0A2P2I443"/>
<dbReference type="InterPro" id="IPR019775">
    <property type="entry name" value="WD40_repeat_CS"/>
</dbReference>
<dbReference type="InterPro" id="IPR051980">
    <property type="entry name" value="WD_repeat_MORG1"/>
</dbReference>
<dbReference type="InterPro" id="IPR020472">
    <property type="entry name" value="WD40_PAC1"/>
</dbReference>
<proteinExistence type="evidence at transcript level"/>
<dbReference type="CDD" id="cd00200">
    <property type="entry name" value="WD40"/>
    <property type="match status" value="1"/>
</dbReference>
<dbReference type="PROSITE" id="PS00678">
    <property type="entry name" value="WD_REPEATS_1"/>
    <property type="match status" value="1"/>
</dbReference>